<name>A0A0B2X9D6_METAS</name>
<dbReference type="HOGENOM" id="CLU_1349235_0_0_1"/>
<reference evidence="2 3" key="1">
    <citation type="journal article" date="2014" name="Proc. Natl. Acad. Sci. U.S.A.">
        <title>Trajectory and genomic determinants of fungal-pathogen speciation and host adaptation.</title>
        <authorList>
            <person name="Hu X."/>
            <person name="Xiao G."/>
            <person name="Zheng P."/>
            <person name="Shang Y."/>
            <person name="Su Y."/>
            <person name="Zhang X."/>
            <person name="Liu X."/>
            <person name="Zhan S."/>
            <person name="St Leger R.J."/>
            <person name="Wang C."/>
        </authorList>
    </citation>
    <scope>NUCLEOTIDE SEQUENCE [LARGE SCALE GENOMIC DNA]</scope>
    <source>
        <strain evidence="2 3">ARSEF 1941</strain>
    </source>
</reference>
<evidence type="ECO:0000313" key="2">
    <source>
        <dbReference type="EMBL" id="KHO01926.1"/>
    </source>
</evidence>
<proteinExistence type="predicted"/>
<feature type="region of interest" description="Disordered" evidence="1">
    <location>
        <begin position="77"/>
        <end position="138"/>
    </location>
</feature>
<accession>A0A0B2X9D6</accession>
<evidence type="ECO:0000313" key="3">
    <source>
        <dbReference type="Proteomes" id="UP000030816"/>
    </source>
</evidence>
<keyword evidence="3" id="KW-1185">Reference proteome</keyword>
<dbReference type="Proteomes" id="UP000030816">
    <property type="component" value="Unassembled WGS sequence"/>
</dbReference>
<feature type="compositionally biased region" description="Basic and acidic residues" evidence="1">
    <location>
        <begin position="77"/>
        <end position="101"/>
    </location>
</feature>
<sequence>MPGRHRDADAGYHSDDDYSIYRPSRSPGRLDQLARAVDHGRFHDAKEIAKSALAGAGSRRREGEPYEYEAAFSDRLTRRCHDDAPGRGHRDADYHGYEGRRPRPGPSRHMEERHVGRRERSSHRREQPRARCQSENRVKEAATAALAAGLAEAIKSRHSRDQSKRAITAAVGAAAVDAFVSNGEEHGKGRHIAESAVSGLLIDRLAHGSSKH</sequence>
<dbReference type="EMBL" id="AZHE01000001">
    <property type="protein sequence ID" value="KHO01926.1"/>
    <property type="molecule type" value="Genomic_DNA"/>
</dbReference>
<dbReference type="STRING" id="1081103.A0A0B2X9D6"/>
<feature type="region of interest" description="Disordered" evidence="1">
    <location>
        <begin position="1"/>
        <end position="29"/>
    </location>
</feature>
<gene>
    <name evidence="2" type="ORF">MAM_00927</name>
</gene>
<dbReference type="RefSeq" id="XP_040682991.1">
    <property type="nucleotide sequence ID" value="XM_040819726.1"/>
</dbReference>
<organism evidence="2 3">
    <name type="scientific">Metarhizium album (strain ARSEF 1941)</name>
    <dbReference type="NCBI Taxonomy" id="1081103"/>
    <lineage>
        <taxon>Eukaryota</taxon>
        <taxon>Fungi</taxon>
        <taxon>Dikarya</taxon>
        <taxon>Ascomycota</taxon>
        <taxon>Pezizomycotina</taxon>
        <taxon>Sordariomycetes</taxon>
        <taxon>Hypocreomycetidae</taxon>
        <taxon>Hypocreales</taxon>
        <taxon>Clavicipitaceae</taxon>
        <taxon>Metarhizium</taxon>
    </lineage>
</organism>
<feature type="compositionally biased region" description="Basic and acidic residues" evidence="1">
    <location>
        <begin position="1"/>
        <end position="16"/>
    </location>
</feature>
<feature type="compositionally biased region" description="Basic and acidic residues" evidence="1">
    <location>
        <begin position="124"/>
        <end position="138"/>
    </location>
</feature>
<evidence type="ECO:0000256" key="1">
    <source>
        <dbReference type="SAM" id="MobiDB-lite"/>
    </source>
</evidence>
<dbReference type="OrthoDB" id="5407645at2759"/>
<dbReference type="GeneID" id="63735382"/>
<protein>
    <submittedName>
        <fullName evidence="2">Uncharacterized protein</fullName>
    </submittedName>
</protein>
<comment type="caution">
    <text evidence="2">The sequence shown here is derived from an EMBL/GenBank/DDBJ whole genome shotgun (WGS) entry which is preliminary data.</text>
</comment>
<dbReference type="AlphaFoldDB" id="A0A0B2X9D6"/>